<dbReference type="AlphaFoldDB" id="X0WTH4"/>
<dbReference type="CDD" id="cd00865">
    <property type="entry name" value="PEBP_bact_arch"/>
    <property type="match status" value="1"/>
</dbReference>
<gene>
    <name evidence="1" type="ORF">S01H1_51879</name>
</gene>
<protein>
    <recommendedName>
        <fullName evidence="2">YbhB/YbcL family Raf kinase inhibitor-like protein</fullName>
    </recommendedName>
</protein>
<reference evidence="1" key="1">
    <citation type="journal article" date="2014" name="Front. Microbiol.">
        <title>High frequency of phylogenetically diverse reductive dehalogenase-homologous genes in deep subseafloor sedimentary metagenomes.</title>
        <authorList>
            <person name="Kawai M."/>
            <person name="Futagami T."/>
            <person name="Toyoda A."/>
            <person name="Takaki Y."/>
            <person name="Nishi S."/>
            <person name="Hori S."/>
            <person name="Arai W."/>
            <person name="Tsubouchi T."/>
            <person name="Morono Y."/>
            <person name="Uchiyama I."/>
            <person name="Ito T."/>
            <person name="Fujiyama A."/>
            <person name="Inagaki F."/>
            <person name="Takami H."/>
        </authorList>
    </citation>
    <scope>NUCLEOTIDE SEQUENCE</scope>
    <source>
        <strain evidence="1">Expedition CK06-06</strain>
    </source>
</reference>
<dbReference type="Pfam" id="PF01161">
    <property type="entry name" value="PBP"/>
    <property type="match status" value="1"/>
</dbReference>
<accession>X0WTH4</accession>
<feature type="non-terminal residue" evidence="1">
    <location>
        <position position="79"/>
    </location>
</feature>
<dbReference type="EMBL" id="BARS01033510">
    <property type="protein sequence ID" value="GAG26487.1"/>
    <property type="molecule type" value="Genomic_DNA"/>
</dbReference>
<evidence type="ECO:0008006" key="2">
    <source>
        <dbReference type="Google" id="ProtNLM"/>
    </source>
</evidence>
<dbReference type="InterPro" id="IPR008914">
    <property type="entry name" value="PEBP"/>
</dbReference>
<dbReference type="InterPro" id="IPR036610">
    <property type="entry name" value="PEBP-like_sf"/>
</dbReference>
<name>X0WTH4_9ZZZZ</name>
<sequence>MIFIIGCNVETDKEEIKPVEGVEKMKLTSPAFENNKEIPSEYTCDGSDTSPELNIEDIPENAKSLALVMDDPDAPVGTW</sequence>
<dbReference type="Gene3D" id="3.90.280.10">
    <property type="entry name" value="PEBP-like"/>
    <property type="match status" value="1"/>
</dbReference>
<evidence type="ECO:0000313" key="1">
    <source>
        <dbReference type="EMBL" id="GAG26487.1"/>
    </source>
</evidence>
<organism evidence="1">
    <name type="scientific">marine sediment metagenome</name>
    <dbReference type="NCBI Taxonomy" id="412755"/>
    <lineage>
        <taxon>unclassified sequences</taxon>
        <taxon>metagenomes</taxon>
        <taxon>ecological metagenomes</taxon>
    </lineage>
</organism>
<proteinExistence type="predicted"/>
<comment type="caution">
    <text evidence="1">The sequence shown here is derived from an EMBL/GenBank/DDBJ whole genome shotgun (WGS) entry which is preliminary data.</text>
</comment>
<dbReference type="InterPro" id="IPR005247">
    <property type="entry name" value="YbhB_YbcL/LppC-like"/>
</dbReference>
<dbReference type="SUPFAM" id="SSF49777">
    <property type="entry name" value="PEBP-like"/>
    <property type="match status" value="1"/>
</dbReference>